<evidence type="ECO:0000256" key="4">
    <source>
        <dbReference type="PIRSR" id="PIRSR000103-1"/>
    </source>
</evidence>
<protein>
    <submittedName>
        <fullName evidence="7">Dehydrogenase multihelical</fullName>
    </submittedName>
</protein>
<name>A0A9W9NCX5_PENCI</name>
<evidence type="ECO:0000256" key="2">
    <source>
        <dbReference type="ARBA" id="ARBA00023002"/>
    </source>
</evidence>
<dbReference type="InterPro" id="IPR015815">
    <property type="entry name" value="HIBADH-related"/>
</dbReference>
<dbReference type="InterPro" id="IPR051265">
    <property type="entry name" value="HIBADH-related_NP60_sf"/>
</dbReference>
<evidence type="ECO:0000259" key="6">
    <source>
        <dbReference type="Pfam" id="PF14833"/>
    </source>
</evidence>
<dbReference type="InterPro" id="IPR029154">
    <property type="entry name" value="HIBADH-like_NADP-bd"/>
</dbReference>
<dbReference type="SUPFAM" id="SSF51735">
    <property type="entry name" value="NAD(P)-binding Rossmann-fold domains"/>
    <property type="match status" value="1"/>
</dbReference>
<dbReference type="InterPro" id="IPR006115">
    <property type="entry name" value="6PGDH_NADP-bd"/>
</dbReference>
<dbReference type="OrthoDB" id="435038at2759"/>
<evidence type="ECO:0000256" key="3">
    <source>
        <dbReference type="ARBA" id="ARBA00023027"/>
    </source>
</evidence>
<dbReference type="GeneID" id="81389269"/>
<dbReference type="SUPFAM" id="SSF48179">
    <property type="entry name" value="6-phosphogluconate dehydrogenase C-terminal domain-like"/>
    <property type="match status" value="1"/>
</dbReference>
<dbReference type="Pfam" id="PF14833">
    <property type="entry name" value="NAD_binding_11"/>
    <property type="match status" value="1"/>
</dbReference>
<dbReference type="PIRSF" id="PIRSF000103">
    <property type="entry name" value="HIBADH"/>
    <property type="match status" value="1"/>
</dbReference>
<dbReference type="RefSeq" id="XP_056495166.1">
    <property type="nucleotide sequence ID" value="XM_056650102.1"/>
</dbReference>
<dbReference type="GO" id="GO:0050661">
    <property type="term" value="F:NADP binding"/>
    <property type="evidence" value="ECO:0007669"/>
    <property type="project" value="InterPro"/>
</dbReference>
<dbReference type="Gene3D" id="1.10.1040.10">
    <property type="entry name" value="N-(1-d-carboxylethyl)-l-norvaline Dehydrogenase, domain 2"/>
    <property type="match status" value="1"/>
</dbReference>
<keyword evidence="8" id="KW-1185">Reference proteome</keyword>
<feature type="domain" description="6-phosphogluconate dehydrogenase NADP-binding" evidence="5">
    <location>
        <begin position="7"/>
        <end position="176"/>
    </location>
</feature>
<gene>
    <name evidence="7" type="ORF">N7469_011197</name>
</gene>
<reference evidence="7" key="1">
    <citation type="submission" date="2022-11" db="EMBL/GenBank/DDBJ databases">
        <authorList>
            <person name="Petersen C."/>
        </authorList>
    </citation>
    <scope>NUCLEOTIDE SEQUENCE</scope>
    <source>
        <strain evidence="7">IBT 23319</strain>
    </source>
</reference>
<feature type="active site" evidence="4">
    <location>
        <position position="189"/>
    </location>
</feature>
<accession>A0A9W9NCX5</accession>
<keyword evidence="2" id="KW-0560">Oxidoreductase</keyword>
<dbReference type="InterPro" id="IPR013328">
    <property type="entry name" value="6PGD_dom2"/>
</dbReference>
<reference evidence="7" key="2">
    <citation type="journal article" date="2023" name="IMA Fungus">
        <title>Comparative genomic study of the Penicillium genus elucidates a diverse pangenome and 15 lateral gene transfer events.</title>
        <authorList>
            <person name="Petersen C."/>
            <person name="Sorensen T."/>
            <person name="Nielsen M.R."/>
            <person name="Sondergaard T.E."/>
            <person name="Sorensen J.L."/>
            <person name="Fitzpatrick D.A."/>
            <person name="Frisvad J.C."/>
            <person name="Nielsen K.L."/>
        </authorList>
    </citation>
    <scope>NUCLEOTIDE SEQUENCE</scope>
    <source>
        <strain evidence="7">IBT 23319</strain>
    </source>
</reference>
<comment type="caution">
    <text evidence="7">The sequence shown here is derived from an EMBL/GenBank/DDBJ whole genome shotgun (WGS) entry which is preliminary data.</text>
</comment>
<dbReference type="PANTHER" id="PTHR43580">
    <property type="entry name" value="OXIDOREDUCTASE GLYR1-RELATED"/>
    <property type="match status" value="1"/>
</dbReference>
<sequence length="324" mass="34723">MSSSNPRIGWYGLGSMGLGMSLNLQKHLRENNLSPLLYSNRTLSKGDILRDEGAMPKERFEDVVQSTDVIFTMARPIHYNIISTDDVLIDLLNKALVAGDALKGKIFVDTSTIHPDTSEWARSHLKEYGATLIAAPVFGASAVAAAGKLIFAVSGPATAVETIRPFIMNTMGRSIIDMGEDVRKSSLLKISGNVLVISFMEAIAEAQVFAEVTGIGNQQLEEFIGNMFGPVLESYSKRITTGAYAPPLDTSPGFAAALASKDMKHALSIAASHGIRLPTLEVASSRLASAREYAGECLDSSAIYGAGRMEAGLSFWSENSRQGN</sequence>
<dbReference type="GO" id="GO:0051287">
    <property type="term" value="F:NAD binding"/>
    <property type="evidence" value="ECO:0007669"/>
    <property type="project" value="InterPro"/>
</dbReference>
<evidence type="ECO:0000256" key="1">
    <source>
        <dbReference type="ARBA" id="ARBA00007598"/>
    </source>
</evidence>
<dbReference type="Proteomes" id="UP001147733">
    <property type="component" value="Unassembled WGS sequence"/>
</dbReference>
<dbReference type="InterPro" id="IPR036291">
    <property type="entry name" value="NAD(P)-bd_dom_sf"/>
</dbReference>
<evidence type="ECO:0000313" key="7">
    <source>
        <dbReference type="EMBL" id="KAJ5217572.1"/>
    </source>
</evidence>
<dbReference type="EMBL" id="JAPQKT010000010">
    <property type="protein sequence ID" value="KAJ5217572.1"/>
    <property type="molecule type" value="Genomic_DNA"/>
</dbReference>
<dbReference type="GO" id="GO:0016491">
    <property type="term" value="F:oxidoreductase activity"/>
    <property type="evidence" value="ECO:0007669"/>
    <property type="project" value="UniProtKB-KW"/>
</dbReference>
<comment type="similarity">
    <text evidence="1">Belongs to the HIBADH-related family. NP60 subfamily.</text>
</comment>
<proteinExistence type="inferred from homology"/>
<keyword evidence="3" id="KW-0520">NAD</keyword>
<organism evidence="7 8">
    <name type="scientific">Penicillium citrinum</name>
    <dbReference type="NCBI Taxonomy" id="5077"/>
    <lineage>
        <taxon>Eukaryota</taxon>
        <taxon>Fungi</taxon>
        <taxon>Dikarya</taxon>
        <taxon>Ascomycota</taxon>
        <taxon>Pezizomycotina</taxon>
        <taxon>Eurotiomycetes</taxon>
        <taxon>Eurotiomycetidae</taxon>
        <taxon>Eurotiales</taxon>
        <taxon>Aspergillaceae</taxon>
        <taxon>Penicillium</taxon>
    </lineage>
</organism>
<feature type="domain" description="3-hydroxyisobutyrate dehydrogenase-like NAD-binding" evidence="6">
    <location>
        <begin position="187"/>
        <end position="304"/>
    </location>
</feature>
<dbReference type="InterPro" id="IPR008927">
    <property type="entry name" value="6-PGluconate_DH-like_C_sf"/>
</dbReference>
<dbReference type="PANTHER" id="PTHR43580:SF8">
    <property type="entry name" value="6-PHOSPHOGLUCONATE DEHYDROGENASE NADP-BINDING DOMAIN-CONTAINING PROTEIN-RELATED"/>
    <property type="match status" value="1"/>
</dbReference>
<evidence type="ECO:0000259" key="5">
    <source>
        <dbReference type="Pfam" id="PF03446"/>
    </source>
</evidence>
<dbReference type="AlphaFoldDB" id="A0A9W9NCX5"/>
<dbReference type="Pfam" id="PF03446">
    <property type="entry name" value="NAD_binding_2"/>
    <property type="match status" value="1"/>
</dbReference>
<dbReference type="Gene3D" id="3.40.50.720">
    <property type="entry name" value="NAD(P)-binding Rossmann-like Domain"/>
    <property type="match status" value="1"/>
</dbReference>
<evidence type="ECO:0000313" key="8">
    <source>
        <dbReference type="Proteomes" id="UP001147733"/>
    </source>
</evidence>